<evidence type="ECO:0000313" key="2">
    <source>
        <dbReference type="EMBL" id="KAI3433702.1"/>
    </source>
</evidence>
<dbReference type="InterPro" id="IPR039633">
    <property type="entry name" value="PAP"/>
</dbReference>
<keyword evidence="3" id="KW-1185">Reference proteome</keyword>
<reference evidence="2" key="1">
    <citation type="journal article" date="2019" name="Plant J.">
        <title>Chlorella vulgaris genome assembly and annotation reveals the molecular basis for metabolic acclimation to high light conditions.</title>
        <authorList>
            <person name="Cecchin M."/>
            <person name="Marcolungo L."/>
            <person name="Rossato M."/>
            <person name="Girolomoni L."/>
            <person name="Cosentino E."/>
            <person name="Cuine S."/>
            <person name="Li-Beisson Y."/>
            <person name="Delledonne M."/>
            <person name="Ballottari M."/>
        </authorList>
    </citation>
    <scope>NUCLEOTIDE SEQUENCE</scope>
    <source>
        <strain evidence="2">211/11P</strain>
    </source>
</reference>
<proteinExistence type="predicted"/>
<reference evidence="2" key="2">
    <citation type="submission" date="2020-11" db="EMBL/GenBank/DDBJ databases">
        <authorList>
            <person name="Cecchin M."/>
            <person name="Marcolungo L."/>
            <person name="Rossato M."/>
            <person name="Girolomoni L."/>
            <person name="Cosentino E."/>
            <person name="Cuine S."/>
            <person name="Li-Beisson Y."/>
            <person name="Delledonne M."/>
            <person name="Ballottari M."/>
        </authorList>
    </citation>
    <scope>NUCLEOTIDE SEQUENCE</scope>
    <source>
        <strain evidence="2">211/11P</strain>
        <tissue evidence="2">Whole cell</tissue>
    </source>
</reference>
<evidence type="ECO:0000256" key="1">
    <source>
        <dbReference type="SAM" id="MobiDB-lite"/>
    </source>
</evidence>
<dbReference type="EMBL" id="SIDB01000004">
    <property type="protein sequence ID" value="KAI3433702.1"/>
    <property type="molecule type" value="Genomic_DNA"/>
</dbReference>
<dbReference type="PANTHER" id="PTHR31906">
    <property type="entry name" value="PLASTID-LIPID-ASSOCIATED PROTEIN 4, CHLOROPLASTIC-RELATED"/>
    <property type="match status" value="1"/>
</dbReference>
<feature type="compositionally biased region" description="Low complexity" evidence="1">
    <location>
        <begin position="343"/>
        <end position="359"/>
    </location>
</feature>
<gene>
    <name evidence="2" type="ORF">D9Q98_003511</name>
</gene>
<dbReference type="OrthoDB" id="45035at2759"/>
<dbReference type="Proteomes" id="UP001055712">
    <property type="component" value="Unassembled WGS sequence"/>
</dbReference>
<accession>A0A9D4TSX3</accession>
<evidence type="ECO:0000313" key="3">
    <source>
        <dbReference type="Proteomes" id="UP001055712"/>
    </source>
</evidence>
<name>A0A9D4TSX3_CHLVU</name>
<feature type="region of interest" description="Disordered" evidence="1">
    <location>
        <begin position="14"/>
        <end position="37"/>
    </location>
</feature>
<evidence type="ECO:0008006" key="4">
    <source>
        <dbReference type="Google" id="ProtNLM"/>
    </source>
</evidence>
<protein>
    <recommendedName>
        <fullName evidence="4">Plastid lipid-associated protein/fibrillin conserved domain-containing protein</fullName>
    </recommendedName>
</protein>
<organism evidence="2 3">
    <name type="scientific">Chlorella vulgaris</name>
    <name type="common">Green alga</name>
    <dbReference type="NCBI Taxonomy" id="3077"/>
    <lineage>
        <taxon>Eukaryota</taxon>
        <taxon>Viridiplantae</taxon>
        <taxon>Chlorophyta</taxon>
        <taxon>core chlorophytes</taxon>
        <taxon>Trebouxiophyceae</taxon>
        <taxon>Chlorellales</taxon>
        <taxon>Chlorellaceae</taxon>
        <taxon>Chlorella clade</taxon>
        <taxon>Chlorella</taxon>
    </lineage>
</organism>
<sequence length="359" mass="37215">MACPVARASCRMSHTASAGIRPGRLSSAPETALGASRQPSIIKRCRRLSLVRPAGPAAPLQASSPPPSTAPVVDKVLALIEGTDSGDNLGSEDRREVDACLQQLDDIGEARDQRPLEDPLVFGNYNVAYVSAGPGQSGQPAGGRFRGGLGKLLFRTTFLGQSVLQPDIVTNKLAFRLLGFLPGAVGLRGKFVSIPEREGGPNRKDTVKVFFEPPVLSLPGGIHIRIGPSSSVVLKTTYVDERVRLGKGSRGSLFVFTRGGQADAEGMDQVGLQQCSGLGKAVLFGVVALLMLNGSWLALQGSLPPVVRAAGVVQVLLGTALGGICYKGGIVDDDSEERPEVTAGGEEAAASARGGSAVA</sequence>
<dbReference type="AlphaFoldDB" id="A0A9D4TSX3"/>
<feature type="region of interest" description="Disordered" evidence="1">
    <location>
        <begin position="336"/>
        <end position="359"/>
    </location>
</feature>
<comment type="caution">
    <text evidence="2">The sequence shown here is derived from an EMBL/GenBank/DDBJ whole genome shotgun (WGS) entry which is preliminary data.</text>
</comment>